<evidence type="ECO:0000256" key="1">
    <source>
        <dbReference type="ARBA" id="ARBA00022598"/>
    </source>
</evidence>
<keyword evidence="2" id="KW-0547">Nucleotide-binding</keyword>
<evidence type="ECO:0000256" key="5">
    <source>
        <dbReference type="ARBA" id="ARBA00023146"/>
    </source>
</evidence>
<keyword evidence="8" id="KW-1185">Reference proteome</keyword>
<keyword evidence="3" id="KW-0067">ATP-binding</keyword>
<dbReference type="InterPro" id="IPR002300">
    <property type="entry name" value="aa-tRNA-synth_Ia"/>
</dbReference>
<accession>A0A9P0F8L6</accession>
<dbReference type="EMBL" id="OV121132">
    <property type="protein sequence ID" value="CAH0545879.1"/>
    <property type="molecule type" value="Genomic_DNA"/>
</dbReference>
<gene>
    <name evidence="7" type="ORF">MELIAE_LOCUS163</name>
</gene>
<dbReference type="GO" id="GO:0005739">
    <property type="term" value="C:mitochondrion"/>
    <property type="evidence" value="ECO:0007669"/>
    <property type="project" value="TreeGrafter"/>
</dbReference>
<dbReference type="SUPFAM" id="SSF52374">
    <property type="entry name" value="Nucleotidylyl transferase"/>
    <property type="match status" value="1"/>
</dbReference>
<evidence type="ECO:0000313" key="8">
    <source>
        <dbReference type="Proteomes" id="UP001154078"/>
    </source>
</evidence>
<protein>
    <recommendedName>
        <fullName evidence="6">Aminoacyl-tRNA synthetase class Ia domain-containing protein</fullName>
    </recommendedName>
</protein>
<keyword evidence="4" id="KW-0648">Protein biosynthesis</keyword>
<dbReference type="AlphaFoldDB" id="A0A9P0F8L6"/>
<evidence type="ECO:0000256" key="4">
    <source>
        <dbReference type="ARBA" id="ARBA00022917"/>
    </source>
</evidence>
<dbReference type="InterPro" id="IPR050081">
    <property type="entry name" value="Ile-tRNA_ligase"/>
</dbReference>
<dbReference type="GO" id="GO:0004822">
    <property type="term" value="F:isoleucine-tRNA ligase activity"/>
    <property type="evidence" value="ECO:0007669"/>
    <property type="project" value="TreeGrafter"/>
</dbReference>
<dbReference type="PANTHER" id="PTHR42765:SF1">
    <property type="entry name" value="ISOLEUCINE--TRNA LIGASE, MITOCHONDRIAL"/>
    <property type="match status" value="1"/>
</dbReference>
<dbReference type="Pfam" id="PF00133">
    <property type="entry name" value="tRNA-synt_1"/>
    <property type="match status" value="1"/>
</dbReference>
<evidence type="ECO:0000256" key="2">
    <source>
        <dbReference type="ARBA" id="ARBA00022741"/>
    </source>
</evidence>
<reference evidence="7" key="1">
    <citation type="submission" date="2021-12" db="EMBL/GenBank/DDBJ databases">
        <authorList>
            <person name="King R."/>
        </authorList>
    </citation>
    <scope>NUCLEOTIDE SEQUENCE</scope>
</reference>
<proteinExistence type="predicted"/>
<dbReference type="PANTHER" id="PTHR42765">
    <property type="entry name" value="SOLEUCYL-TRNA SYNTHETASE"/>
    <property type="match status" value="1"/>
</dbReference>
<keyword evidence="5" id="KW-0030">Aminoacyl-tRNA synthetase</keyword>
<dbReference type="GO" id="GO:0005524">
    <property type="term" value="F:ATP binding"/>
    <property type="evidence" value="ECO:0007669"/>
    <property type="project" value="UniProtKB-KW"/>
</dbReference>
<evidence type="ECO:0000259" key="6">
    <source>
        <dbReference type="Pfam" id="PF00133"/>
    </source>
</evidence>
<dbReference type="GO" id="GO:0032543">
    <property type="term" value="P:mitochondrial translation"/>
    <property type="evidence" value="ECO:0007669"/>
    <property type="project" value="TreeGrafter"/>
</dbReference>
<dbReference type="OrthoDB" id="10264412at2759"/>
<dbReference type="Proteomes" id="UP001154078">
    <property type="component" value="Chromosome 1"/>
</dbReference>
<dbReference type="Gene3D" id="3.40.50.620">
    <property type="entry name" value="HUPs"/>
    <property type="match status" value="1"/>
</dbReference>
<keyword evidence="1" id="KW-0436">Ligase</keyword>
<name>A0A9P0F8L6_BRAAE</name>
<evidence type="ECO:0000256" key="3">
    <source>
        <dbReference type="ARBA" id="ARBA00022840"/>
    </source>
</evidence>
<sequence length="126" mass="14022">MKDHHVCQELIPSENGGLEKGKDILDIWFDSGTTWSKVLDGRKVADLYLEGVDQFTGWFQSSLLTSVAIRDKAPYKSIYVHGFAVDENGSKMSKSVGNVVEPLEILKGGKKNKPYGVDVLRQVLPR</sequence>
<feature type="domain" description="Aminoacyl-tRNA synthetase class Ia" evidence="6">
    <location>
        <begin position="7"/>
        <end position="124"/>
    </location>
</feature>
<dbReference type="GO" id="GO:0006428">
    <property type="term" value="P:isoleucyl-tRNA aminoacylation"/>
    <property type="evidence" value="ECO:0007669"/>
    <property type="project" value="TreeGrafter"/>
</dbReference>
<dbReference type="InterPro" id="IPR014729">
    <property type="entry name" value="Rossmann-like_a/b/a_fold"/>
</dbReference>
<organism evidence="7 8">
    <name type="scientific">Brassicogethes aeneus</name>
    <name type="common">Rape pollen beetle</name>
    <name type="synonym">Meligethes aeneus</name>
    <dbReference type="NCBI Taxonomy" id="1431903"/>
    <lineage>
        <taxon>Eukaryota</taxon>
        <taxon>Metazoa</taxon>
        <taxon>Ecdysozoa</taxon>
        <taxon>Arthropoda</taxon>
        <taxon>Hexapoda</taxon>
        <taxon>Insecta</taxon>
        <taxon>Pterygota</taxon>
        <taxon>Neoptera</taxon>
        <taxon>Endopterygota</taxon>
        <taxon>Coleoptera</taxon>
        <taxon>Polyphaga</taxon>
        <taxon>Cucujiformia</taxon>
        <taxon>Nitidulidae</taxon>
        <taxon>Meligethinae</taxon>
        <taxon>Brassicogethes</taxon>
    </lineage>
</organism>
<evidence type="ECO:0000313" key="7">
    <source>
        <dbReference type="EMBL" id="CAH0545879.1"/>
    </source>
</evidence>